<proteinExistence type="predicted"/>
<protein>
    <submittedName>
        <fullName evidence="1">Uncharacterized protein</fullName>
    </submittedName>
</protein>
<accession>A0A1J5RNP4</accession>
<sequence>MNLSKKSNIERDKSAKAQIRNIYVPEHIADPHKFTRNTQLAFEKIINKFAVTKMSKKLPSDYLSTIKSIYRGRFVCRNANCFHVTVSDGLANRAIRFLDSLAKELGNRKFKIQFIQDDAGSFIVAIKDNEHISFHISEGYRYHPIKNDLRSELERSLFRNKEPIPTGKLTLTILARETHISNSWSDGKKLIEDALPTIINSFESLVLCQKQRRVDNALKDDRRREELSIFNEIESRRHAEKAVYDNAMQEAQTFNAHRELETYLNHLELNCLKEYGYLNDATQHWLSTARKIAESQSPTSKRLKILGNFHI</sequence>
<dbReference type="EMBL" id="MLJW01000269">
    <property type="protein sequence ID" value="OIQ91123.1"/>
    <property type="molecule type" value="Genomic_DNA"/>
</dbReference>
<dbReference type="AlphaFoldDB" id="A0A1J5RNP4"/>
<reference evidence="1" key="1">
    <citation type="submission" date="2016-10" db="EMBL/GenBank/DDBJ databases">
        <title>Sequence of Gallionella enrichment culture.</title>
        <authorList>
            <person name="Poehlein A."/>
            <person name="Muehling M."/>
            <person name="Daniel R."/>
        </authorList>
    </citation>
    <scope>NUCLEOTIDE SEQUENCE</scope>
</reference>
<comment type="caution">
    <text evidence="1">The sequence shown here is derived from an EMBL/GenBank/DDBJ whole genome shotgun (WGS) entry which is preliminary data.</text>
</comment>
<evidence type="ECO:0000313" key="1">
    <source>
        <dbReference type="EMBL" id="OIQ91123.1"/>
    </source>
</evidence>
<organism evidence="1">
    <name type="scientific">mine drainage metagenome</name>
    <dbReference type="NCBI Taxonomy" id="410659"/>
    <lineage>
        <taxon>unclassified sequences</taxon>
        <taxon>metagenomes</taxon>
        <taxon>ecological metagenomes</taxon>
    </lineage>
</organism>
<gene>
    <name evidence="1" type="ORF">GALL_269760</name>
</gene>
<name>A0A1J5RNP4_9ZZZZ</name>